<comment type="function">
    <text evidence="2">DNA polymerase III is a complex, multichain enzyme responsible for most of the replicative synthesis in bacteria. The epsilon subunit contain the editing function and is a proofreading 3'-5' exonuclease.</text>
</comment>
<organism evidence="6 7">
    <name type="scientific">Iodobacter ciconiae</name>
    <dbReference type="NCBI Taxonomy" id="2496266"/>
    <lineage>
        <taxon>Bacteria</taxon>
        <taxon>Pseudomonadati</taxon>
        <taxon>Pseudomonadota</taxon>
        <taxon>Betaproteobacteria</taxon>
        <taxon>Neisseriales</taxon>
        <taxon>Chitinibacteraceae</taxon>
        <taxon>Iodobacter</taxon>
    </lineage>
</organism>
<sequence length="206" mass="22502">MISFNRPIVMLDFETTGIAPSDRITEVAALRIVDGQITDRFVSLVNCGVRIPAFITHLTGISQAMVNKAPPASEVVPALIEFIGSDALSAHNASFDAKFLLAESQRVNLLPQYQGLHCTLKLSRRLFPGMSNYKLATLAASLGIRFQGTAHRAEADAEVSAHLLIHIARHLAKTCKMQQIDLDLLEKISKTVAAKVPEFLNTQKKA</sequence>
<dbReference type="FunFam" id="3.30.420.10:FF:000045">
    <property type="entry name" value="3'-5' exonuclease DinG"/>
    <property type="match status" value="1"/>
</dbReference>
<keyword evidence="6" id="KW-0378">Hydrolase</keyword>
<dbReference type="GO" id="GO:0003677">
    <property type="term" value="F:DNA binding"/>
    <property type="evidence" value="ECO:0007669"/>
    <property type="project" value="InterPro"/>
</dbReference>
<dbReference type="PANTHER" id="PTHR30231:SF37">
    <property type="entry name" value="EXODEOXYRIBONUCLEASE 10"/>
    <property type="match status" value="1"/>
</dbReference>
<name>A0A3S8ZTF5_9NEIS</name>
<dbReference type="AlphaFoldDB" id="A0A3S8ZTF5"/>
<dbReference type="InterPro" id="IPR036397">
    <property type="entry name" value="RNaseH_sf"/>
</dbReference>
<comment type="subunit">
    <text evidence="3">DNA polymerase III contains a core (composed of alpha, epsilon and theta chains) that associates with a tau subunit. This core dimerizes to form the POLIII' complex. PolIII' associates with the gamma complex (composed of gamma, delta, delta', psi and chi chains) and with the beta chain to form the complete DNA polymerase III complex.</text>
</comment>
<dbReference type="KEGG" id="iod:EJO50_09755"/>
<dbReference type="InterPro" id="IPR006054">
    <property type="entry name" value="DnaQ"/>
</dbReference>
<gene>
    <name evidence="6" type="ORF">EJO50_09755</name>
</gene>
<dbReference type="EC" id="2.7.7.7" evidence="1"/>
<evidence type="ECO:0000256" key="3">
    <source>
        <dbReference type="ARBA" id="ARBA00026073"/>
    </source>
</evidence>
<dbReference type="CDD" id="cd06127">
    <property type="entry name" value="DEDDh"/>
    <property type="match status" value="1"/>
</dbReference>
<keyword evidence="6" id="KW-0269">Exonuclease</keyword>
<feature type="domain" description="Exonuclease" evidence="5">
    <location>
        <begin position="7"/>
        <end position="173"/>
    </location>
</feature>
<evidence type="ECO:0000256" key="1">
    <source>
        <dbReference type="ARBA" id="ARBA00012417"/>
    </source>
</evidence>
<keyword evidence="6" id="KW-0540">Nuclease</keyword>
<accession>A0A3S8ZTF5</accession>
<dbReference type="SMART" id="SM00479">
    <property type="entry name" value="EXOIII"/>
    <property type="match status" value="1"/>
</dbReference>
<dbReference type="InterPro" id="IPR013520">
    <property type="entry name" value="Ribonucl_H"/>
</dbReference>
<dbReference type="InterPro" id="IPR012337">
    <property type="entry name" value="RNaseH-like_sf"/>
</dbReference>
<keyword evidence="7" id="KW-1185">Reference proteome</keyword>
<dbReference type="SUPFAM" id="SSF53098">
    <property type="entry name" value="Ribonuclease H-like"/>
    <property type="match status" value="1"/>
</dbReference>
<dbReference type="PANTHER" id="PTHR30231">
    <property type="entry name" value="DNA POLYMERASE III SUBUNIT EPSILON"/>
    <property type="match status" value="1"/>
</dbReference>
<evidence type="ECO:0000256" key="2">
    <source>
        <dbReference type="ARBA" id="ARBA00025483"/>
    </source>
</evidence>
<dbReference type="Gene3D" id="3.30.420.10">
    <property type="entry name" value="Ribonuclease H-like superfamily/Ribonuclease H"/>
    <property type="match status" value="1"/>
</dbReference>
<dbReference type="GO" id="GO:0003887">
    <property type="term" value="F:DNA-directed DNA polymerase activity"/>
    <property type="evidence" value="ECO:0007669"/>
    <property type="project" value="UniProtKB-EC"/>
</dbReference>
<comment type="catalytic activity">
    <reaction evidence="4">
        <text>DNA(n) + a 2'-deoxyribonucleoside 5'-triphosphate = DNA(n+1) + diphosphate</text>
        <dbReference type="Rhea" id="RHEA:22508"/>
        <dbReference type="Rhea" id="RHEA-COMP:17339"/>
        <dbReference type="Rhea" id="RHEA-COMP:17340"/>
        <dbReference type="ChEBI" id="CHEBI:33019"/>
        <dbReference type="ChEBI" id="CHEBI:61560"/>
        <dbReference type="ChEBI" id="CHEBI:173112"/>
        <dbReference type="EC" id="2.7.7.7"/>
    </reaction>
</comment>
<reference evidence="6 7" key="1">
    <citation type="submission" date="2018-12" db="EMBL/GenBank/DDBJ databases">
        <title>Complete genome sequence of Iodobacter sp. H11R3.</title>
        <authorList>
            <person name="Bae J.-W."/>
        </authorList>
    </citation>
    <scope>NUCLEOTIDE SEQUENCE [LARGE SCALE GENOMIC DNA]</scope>
    <source>
        <strain evidence="6 7">H11R3</strain>
    </source>
</reference>
<evidence type="ECO:0000259" key="5">
    <source>
        <dbReference type="SMART" id="SM00479"/>
    </source>
</evidence>
<proteinExistence type="predicted"/>
<evidence type="ECO:0000313" key="7">
    <source>
        <dbReference type="Proteomes" id="UP000282438"/>
    </source>
</evidence>
<dbReference type="OrthoDB" id="9803913at2"/>
<protein>
    <recommendedName>
        <fullName evidence="1">DNA-directed DNA polymerase</fullName>
        <ecNumber evidence="1">2.7.7.7</ecNumber>
    </recommendedName>
</protein>
<dbReference type="EMBL" id="CP034433">
    <property type="protein sequence ID" value="AZN36749.1"/>
    <property type="molecule type" value="Genomic_DNA"/>
</dbReference>
<dbReference type="GO" id="GO:0005829">
    <property type="term" value="C:cytosol"/>
    <property type="evidence" value="ECO:0007669"/>
    <property type="project" value="TreeGrafter"/>
</dbReference>
<dbReference type="Proteomes" id="UP000282438">
    <property type="component" value="Chromosome"/>
</dbReference>
<dbReference type="RefSeq" id="WP_125973730.1">
    <property type="nucleotide sequence ID" value="NZ_CP034433.1"/>
</dbReference>
<dbReference type="NCBIfam" id="TIGR00573">
    <property type="entry name" value="dnaq"/>
    <property type="match status" value="1"/>
</dbReference>
<dbReference type="GO" id="GO:0008408">
    <property type="term" value="F:3'-5' exonuclease activity"/>
    <property type="evidence" value="ECO:0007669"/>
    <property type="project" value="TreeGrafter"/>
</dbReference>
<evidence type="ECO:0000256" key="4">
    <source>
        <dbReference type="ARBA" id="ARBA00049244"/>
    </source>
</evidence>
<evidence type="ECO:0000313" key="6">
    <source>
        <dbReference type="EMBL" id="AZN36749.1"/>
    </source>
</evidence>
<dbReference type="GO" id="GO:0045004">
    <property type="term" value="P:DNA replication proofreading"/>
    <property type="evidence" value="ECO:0007669"/>
    <property type="project" value="TreeGrafter"/>
</dbReference>
<dbReference type="Pfam" id="PF00929">
    <property type="entry name" value="RNase_T"/>
    <property type="match status" value="1"/>
</dbReference>